<feature type="compositionally biased region" description="Polar residues" evidence="1">
    <location>
        <begin position="268"/>
        <end position="279"/>
    </location>
</feature>
<evidence type="ECO:0000313" key="4">
    <source>
        <dbReference type="Proteomes" id="UP000009168"/>
    </source>
</evidence>
<feature type="region of interest" description="Disordered" evidence="1">
    <location>
        <begin position="194"/>
        <end position="246"/>
    </location>
</feature>
<proteinExistence type="predicted"/>
<dbReference type="eggNOG" id="ENOG502SWNT">
    <property type="taxonomic scope" value="Eukaryota"/>
</dbReference>
<protein>
    <submittedName>
        <fullName evidence="3">Cytochrome b5-like heme/steroid-binding domain protein</fullName>
    </submittedName>
</protein>
<feature type="domain" description="Cytochrome b5 heme-binding" evidence="2">
    <location>
        <begin position="1"/>
        <end position="86"/>
    </location>
</feature>
<dbReference type="InterPro" id="IPR036400">
    <property type="entry name" value="Cyt_B5-like_heme/steroid_sf"/>
</dbReference>
<sequence length="405" mass="46807">MFNNSKTFKNMADVEFISRTQNRLLVVYDNDVYDLSQFQNKHPGGATVIKEWKGKSVDNVIFNEAYFRHSRGILSKLNYYKIGTIEKATVPDPKAQKQTNQAAPQKSQNQQQQQQQIQSKKQNQNVTDQQAQQIAAQKKEQLIHEQNEKQRQALLEQKKLEEQKKIQLQKQLEQQHLQQQQQQAQQLEKIKAQQNQQRQSVQNSNNVQQNVKQSNNSQQHITSEKKLNISPQTKQAQQEYQANKNNEQLSKQISIVLIDDKGSDHTNHQQNNISSQKNMNLYPDNPLQSKDSIIQEKQTPTNSKQFGKNGRASLSSEKSIGRIKDFLMHAESNAVPSTIPLVNPSQFSQRTIQLEEAKKQEETKSDPFDDNFDLEDLYNDEQLKQTIIPQSIKFTIFKLLKAIVS</sequence>
<accession>Q24FF1</accession>
<dbReference type="AlphaFoldDB" id="Q24FF1"/>
<dbReference type="EMBL" id="GG662285">
    <property type="protein sequence ID" value="EAS06507.3"/>
    <property type="molecule type" value="Genomic_DNA"/>
</dbReference>
<keyword evidence="4" id="KW-1185">Reference proteome</keyword>
<dbReference type="InParanoid" id="Q24FF1"/>
<dbReference type="HOGENOM" id="CLU_1158387_0_0_1"/>
<feature type="region of interest" description="Disordered" evidence="1">
    <location>
        <begin position="91"/>
        <end position="132"/>
    </location>
</feature>
<feature type="compositionally biased region" description="Polar residues" evidence="1">
    <location>
        <begin position="229"/>
        <end position="246"/>
    </location>
</feature>
<evidence type="ECO:0000259" key="2">
    <source>
        <dbReference type="PROSITE" id="PS50255"/>
    </source>
</evidence>
<feature type="compositionally biased region" description="Low complexity" evidence="1">
    <location>
        <begin position="194"/>
        <end position="219"/>
    </location>
</feature>
<evidence type="ECO:0000256" key="1">
    <source>
        <dbReference type="SAM" id="MobiDB-lite"/>
    </source>
</evidence>
<organism evidence="3 4">
    <name type="scientific">Tetrahymena thermophila (strain SB210)</name>
    <dbReference type="NCBI Taxonomy" id="312017"/>
    <lineage>
        <taxon>Eukaryota</taxon>
        <taxon>Sar</taxon>
        <taxon>Alveolata</taxon>
        <taxon>Ciliophora</taxon>
        <taxon>Intramacronucleata</taxon>
        <taxon>Oligohymenophorea</taxon>
        <taxon>Hymenostomatida</taxon>
        <taxon>Tetrahymenina</taxon>
        <taxon>Tetrahymenidae</taxon>
        <taxon>Tetrahymena</taxon>
    </lineage>
</organism>
<dbReference type="Pfam" id="PF00173">
    <property type="entry name" value="Cyt-b5"/>
    <property type="match status" value="1"/>
</dbReference>
<dbReference type="RefSeq" id="XP_001026752.3">
    <property type="nucleotide sequence ID" value="XM_001026752.3"/>
</dbReference>
<dbReference type="InterPro" id="IPR001199">
    <property type="entry name" value="Cyt_B5-like_heme/steroid-bd"/>
</dbReference>
<feature type="region of interest" description="Disordered" evidence="1">
    <location>
        <begin position="262"/>
        <end position="287"/>
    </location>
</feature>
<evidence type="ECO:0000313" key="3">
    <source>
        <dbReference type="EMBL" id="EAS06507.3"/>
    </source>
</evidence>
<dbReference type="Gene3D" id="3.10.120.10">
    <property type="entry name" value="Cytochrome b5-like heme/steroid binding domain"/>
    <property type="match status" value="1"/>
</dbReference>
<dbReference type="OrthoDB" id="302056at2759"/>
<dbReference type="KEGG" id="tet:TTHERM_00865120"/>
<dbReference type="GeneID" id="7837868"/>
<dbReference type="Proteomes" id="UP000009168">
    <property type="component" value="Unassembled WGS sequence"/>
</dbReference>
<dbReference type="SMART" id="SM01117">
    <property type="entry name" value="Cyt-b5"/>
    <property type="match status" value="1"/>
</dbReference>
<name>Q24FF1_TETTS</name>
<gene>
    <name evidence="3" type="ORF">TTHERM_00865120</name>
</gene>
<reference evidence="4" key="1">
    <citation type="journal article" date="2006" name="PLoS Biol.">
        <title>Macronuclear genome sequence of the ciliate Tetrahymena thermophila, a model eukaryote.</title>
        <authorList>
            <person name="Eisen J.A."/>
            <person name="Coyne R.S."/>
            <person name="Wu M."/>
            <person name="Wu D."/>
            <person name="Thiagarajan M."/>
            <person name="Wortman J.R."/>
            <person name="Badger J.H."/>
            <person name="Ren Q."/>
            <person name="Amedeo P."/>
            <person name="Jones K.M."/>
            <person name="Tallon L.J."/>
            <person name="Delcher A.L."/>
            <person name="Salzberg S.L."/>
            <person name="Silva J.C."/>
            <person name="Haas B.J."/>
            <person name="Majoros W.H."/>
            <person name="Farzad M."/>
            <person name="Carlton J.M."/>
            <person name="Smith R.K. Jr."/>
            <person name="Garg J."/>
            <person name="Pearlman R.E."/>
            <person name="Karrer K.M."/>
            <person name="Sun L."/>
            <person name="Manning G."/>
            <person name="Elde N.C."/>
            <person name="Turkewitz A.P."/>
            <person name="Asai D.J."/>
            <person name="Wilkes D.E."/>
            <person name="Wang Y."/>
            <person name="Cai H."/>
            <person name="Collins K."/>
            <person name="Stewart B.A."/>
            <person name="Lee S.R."/>
            <person name="Wilamowska K."/>
            <person name="Weinberg Z."/>
            <person name="Ruzzo W.L."/>
            <person name="Wloga D."/>
            <person name="Gaertig J."/>
            <person name="Frankel J."/>
            <person name="Tsao C.-C."/>
            <person name="Gorovsky M.A."/>
            <person name="Keeling P.J."/>
            <person name="Waller R.F."/>
            <person name="Patron N.J."/>
            <person name="Cherry J.M."/>
            <person name="Stover N.A."/>
            <person name="Krieger C.J."/>
            <person name="del Toro C."/>
            <person name="Ryder H.F."/>
            <person name="Williamson S.C."/>
            <person name="Barbeau R.A."/>
            <person name="Hamilton E.P."/>
            <person name="Orias E."/>
        </authorList>
    </citation>
    <scope>NUCLEOTIDE SEQUENCE [LARGE SCALE GENOMIC DNA]</scope>
    <source>
        <strain evidence="4">SB210</strain>
    </source>
</reference>
<dbReference type="SUPFAM" id="SSF55856">
    <property type="entry name" value="Cytochrome b5-like heme/steroid binding domain"/>
    <property type="match status" value="1"/>
</dbReference>
<dbReference type="PROSITE" id="PS50255">
    <property type="entry name" value="CYTOCHROME_B5_2"/>
    <property type="match status" value="1"/>
</dbReference>
<feature type="compositionally biased region" description="Low complexity" evidence="1">
    <location>
        <begin position="105"/>
        <end position="132"/>
    </location>
</feature>